<evidence type="ECO:0000313" key="5">
    <source>
        <dbReference type="Proteomes" id="UP000221961"/>
    </source>
</evidence>
<evidence type="ECO:0000256" key="1">
    <source>
        <dbReference type="ARBA" id="ARBA00022801"/>
    </source>
</evidence>
<dbReference type="GeneID" id="88360920"/>
<keyword evidence="2" id="KW-0732">Signal</keyword>
<keyword evidence="1" id="KW-0378">Hydrolase</keyword>
<accession>A0A291RPL1</accession>
<dbReference type="Pfam" id="PF08530">
    <property type="entry name" value="PepX_C"/>
    <property type="match status" value="1"/>
</dbReference>
<dbReference type="RefSeq" id="WP_098696274.1">
    <property type="nucleotide sequence ID" value="NZ_CP023778.1"/>
</dbReference>
<evidence type="ECO:0000259" key="3">
    <source>
        <dbReference type="SMART" id="SM00939"/>
    </source>
</evidence>
<feature type="domain" description="Xaa-Pro dipeptidyl-peptidase C-terminal" evidence="3">
    <location>
        <begin position="413"/>
        <end position="712"/>
    </location>
</feature>
<feature type="chain" id="PRO_5012742132" description="Xaa-Pro dipeptidyl-peptidase C-terminal domain-containing protein" evidence="2">
    <location>
        <begin position="31"/>
        <end position="738"/>
    </location>
</feature>
<proteinExistence type="predicted"/>
<dbReference type="SUPFAM" id="SSF53474">
    <property type="entry name" value="alpha/beta-Hydrolases"/>
    <property type="match status" value="1"/>
</dbReference>
<dbReference type="InterPro" id="IPR008979">
    <property type="entry name" value="Galactose-bd-like_sf"/>
</dbReference>
<dbReference type="InterPro" id="IPR013736">
    <property type="entry name" value="Xaa-Pro_dipept_C"/>
</dbReference>
<dbReference type="InterPro" id="IPR029058">
    <property type="entry name" value="AB_hydrolase_fold"/>
</dbReference>
<dbReference type="AlphaFoldDB" id="A0A291RPL1"/>
<dbReference type="KEGG" id="ntp:CRH09_26770"/>
<reference evidence="4 5" key="1">
    <citation type="submission" date="2017-10" db="EMBL/GenBank/DDBJ databases">
        <title>Comparative genomics between pathogenic Norcardia.</title>
        <authorList>
            <person name="Zeng L."/>
        </authorList>
    </citation>
    <scope>NUCLEOTIDE SEQUENCE [LARGE SCALE GENOMIC DNA]</scope>
    <source>
        <strain evidence="4 5">NC_YFY_NT001</strain>
    </source>
</reference>
<dbReference type="Proteomes" id="UP000221961">
    <property type="component" value="Chromosome"/>
</dbReference>
<dbReference type="Gene3D" id="3.40.50.1820">
    <property type="entry name" value="alpha/beta hydrolase"/>
    <property type="match status" value="1"/>
</dbReference>
<dbReference type="SMART" id="SM00939">
    <property type="entry name" value="PepX_C"/>
    <property type="match status" value="1"/>
</dbReference>
<protein>
    <recommendedName>
        <fullName evidence="3">Xaa-Pro dipeptidyl-peptidase C-terminal domain-containing protein</fullName>
    </recommendedName>
</protein>
<dbReference type="Gene3D" id="2.60.120.260">
    <property type="entry name" value="Galactose-binding domain-like"/>
    <property type="match status" value="1"/>
</dbReference>
<dbReference type="InterPro" id="IPR005674">
    <property type="entry name" value="CocE/Ser_esterase"/>
</dbReference>
<sequence length="738" mass="79378">MDRKLYRDRFRTGVTRACLALSIVLTLAVAPPVELPSALGEPVNPNPHYVGYQRPALFGMGKDLDHTVTMSDGVNIMADVFYPTDPATSARAHGPFPVLLQQTPYGKNFVQVSGNITDINTGLLGPIGNVLQPLIGDLIGSIAVTDVPNLVQHGYIVVLADVRGTGESGGTWSPLQDKETTDGVTMVDWASKLPDSNGKVGLFGLSLMGMNAYKIMQGLPKNSPVKAAFITASANEFYPDLVTNGGMPKALFDYEIALTATPTLALLMPIIGPIVTALINNDADAARRIVANTIPLELQHARTLAEFVLPTVVGGNSGGDQQFNSDFWRTRDLANALPNVVANDIPVFEVGDWRDLFPQGTLKNFVGLQNLEAGRPQTAPMLPDQHVTPRYQALIGPWTHLTNDVRVVVPLQLEWFDTWLLGMDTPLAHQQNVLHLVQQRSGGQWFDAKTWPLLGDQATQFFLTPAPTNTRPVNPGGMPDASLATTPPTNPAGDTVLPWLPISSPCNDTTDQNLAGTETTVKNLFHGLILVPCVGTGDLDNSTFNWTGVTYTSPPFPEDMAVAGPVTASINMALAGMPLTNPSEAELVANLDAVSTDGSRSVFLSQGTLLGSDRALDERRTWRAANGEPIYPHHPYTRDTAVDVPAGKNGAPGPIIRYDIAVGPTLARIPAGWRLRLTLTTADTPSWFPPLDQAPKLIGGIYHIQNNATTPSFVNIPLVPAREINTPCEICQGWPTTQ</sequence>
<gene>
    <name evidence="4" type="ORF">CRH09_26770</name>
</gene>
<evidence type="ECO:0000313" key="4">
    <source>
        <dbReference type="EMBL" id="ATL69240.1"/>
    </source>
</evidence>
<dbReference type="EMBL" id="CP023778">
    <property type="protein sequence ID" value="ATL69240.1"/>
    <property type="molecule type" value="Genomic_DNA"/>
</dbReference>
<dbReference type="GO" id="GO:0008239">
    <property type="term" value="F:dipeptidyl-peptidase activity"/>
    <property type="evidence" value="ECO:0007669"/>
    <property type="project" value="InterPro"/>
</dbReference>
<dbReference type="Pfam" id="PF02129">
    <property type="entry name" value="Peptidase_S15"/>
    <property type="match status" value="1"/>
</dbReference>
<dbReference type="SUPFAM" id="SSF49785">
    <property type="entry name" value="Galactose-binding domain-like"/>
    <property type="match status" value="1"/>
</dbReference>
<organism evidence="4 5">
    <name type="scientific">Nocardia terpenica</name>
    <dbReference type="NCBI Taxonomy" id="455432"/>
    <lineage>
        <taxon>Bacteria</taxon>
        <taxon>Bacillati</taxon>
        <taxon>Actinomycetota</taxon>
        <taxon>Actinomycetes</taxon>
        <taxon>Mycobacteriales</taxon>
        <taxon>Nocardiaceae</taxon>
        <taxon>Nocardia</taxon>
    </lineage>
</organism>
<dbReference type="NCBIfam" id="TIGR00976">
    <property type="entry name" value="CocE_NonD"/>
    <property type="match status" value="1"/>
</dbReference>
<evidence type="ECO:0000256" key="2">
    <source>
        <dbReference type="SAM" id="SignalP"/>
    </source>
</evidence>
<dbReference type="Gene3D" id="1.10.3020.10">
    <property type="entry name" value="alpha-amino acid ester hydrolase ( Helical cap domain)"/>
    <property type="match status" value="1"/>
</dbReference>
<name>A0A291RPL1_9NOCA</name>
<feature type="signal peptide" evidence="2">
    <location>
        <begin position="1"/>
        <end position="30"/>
    </location>
</feature>
<dbReference type="InterPro" id="IPR000383">
    <property type="entry name" value="Xaa-Pro-like_dom"/>
</dbReference>